<dbReference type="GO" id="GO:0030674">
    <property type="term" value="F:protein-macromolecule adaptor activity"/>
    <property type="evidence" value="ECO:0007669"/>
    <property type="project" value="TreeGrafter"/>
</dbReference>
<dbReference type="OrthoDB" id="548474at2759"/>
<evidence type="ECO:0000313" key="4">
    <source>
        <dbReference type="Proteomes" id="UP000305948"/>
    </source>
</evidence>
<dbReference type="PANTHER" id="PTHR40422">
    <property type="entry name" value="TRANSLATION MACHINERY-ASSOCIATED PROTEIN 17"/>
    <property type="match status" value="1"/>
</dbReference>
<evidence type="ECO:0000313" key="3">
    <source>
        <dbReference type="EMBL" id="TFK55974.1"/>
    </source>
</evidence>
<keyword evidence="1" id="KW-0175">Coiled coil</keyword>
<dbReference type="GO" id="GO:0070682">
    <property type="term" value="P:proteasome regulatory particle assembly"/>
    <property type="evidence" value="ECO:0007669"/>
    <property type="project" value="InterPro"/>
</dbReference>
<sequence length="147" mass="16102">MDYIPRHPQPFTLAEATHLEVPVLTEGSVQSSRCLTRSSETVLTEIARLQNSLNHLERTQDELKENMTGSNEEDSVLEEAYMDNSKVIASQKERVTILKMALSNKGIPYSSHYDVPSNPQTQARSPSGGTSSDAATHSQADDGGIDL</sequence>
<feature type="compositionally biased region" description="Polar residues" evidence="2">
    <location>
        <begin position="117"/>
        <end position="138"/>
    </location>
</feature>
<name>A0A5C3NE29_9AGAM</name>
<dbReference type="PANTHER" id="PTHR40422:SF1">
    <property type="entry name" value="TRANSLATION MACHINERY-ASSOCIATED PROTEIN 17"/>
    <property type="match status" value="1"/>
</dbReference>
<proteinExistence type="predicted"/>
<reference evidence="3 4" key="1">
    <citation type="journal article" date="2019" name="Nat. Ecol. Evol.">
        <title>Megaphylogeny resolves global patterns of mushroom evolution.</title>
        <authorList>
            <person name="Varga T."/>
            <person name="Krizsan K."/>
            <person name="Foldi C."/>
            <person name="Dima B."/>
            <person name="Sanchez-Garcia M."/>
            <person name="Sanchez-Ramirez S."/>
            <person name="Szollosi G.J."/>
            <person name="Szarkandi J.G."/>
            <person name="Papp V."/>
            <person name="Albert L."/>
            <person name="Andreopoulos W."/>
            <person name="Angelini C."/>
            <person name="Antonin V."/>
            <person name="Barry K.W."/>
            <person name="Bougher N.L."/>
            <person name="Buchanan P."/>
            <person name="Buyck B."/>
            <person name="Bense V."/>
            <person name="Catcheside P."/>
            <person name="Chovatia M."/>
            <person name="Cooper J."/>
            <person name="Damon W."/>
            <person name="Desjardin D."/>
            <person name="Finy P."/>
            <person name="Geml J."/>
            <person name="Haridas S."/>
            <person name="Hughes K."/>
            <person name="Justo A."/>
            <person name="Karasinski D."/>
            <person name="Kautmanova I."/>
            <person name="Kiss B."/>
            <person name="Kocsube S."/>
            <person name="Kotiranta H."/>
            <person name="LaButti K.M."/>
            <person name="Lechner B.E."/>
            <person name="Liimatainen K."/>
            <person name="Lipzen A."/>
            <person name="Lukacs Z."/>
            <person name="Mihaltcheva S."/>
            <person name="Morgado L.N."/>
            <person name="Niskanen T."/>
            <person name="Noordeloos M.E."/>
            <person name="Ohm R.A."/>
            <person name="Ortiz-Santana B."/>
            <person name="Ovrebo C."/>
            <person name="Racz N."/>
            <person name="Riley R."/>
            <person name="Savchenko A."/>
            <person name="Shiryaev A."/>
            <person name="Soop K."/>
            <person name="Spirin V."/>
            <person name="Szebenyi C."/>
            <person name="Tomsovsky M."/>
            <person name="Tulloss R.E."/>
            <person name="Uehling J."/>
            <person name="Grigoriev I.V."/>
            <person name="Vagvolgyi C."/>
            <person name="Papp T."/>
            <person name="Martin F.M."/>
            <person name="Miettinen O."/>
            <person name="Hibbett D.S."/>
            <person name="Nagy L.G."/>
        </authorList>
    </citation>
    <scope>NUCLEOTIDE SEQUENCE [LARGE SCALE GENOMIC DNA]</scope>
    <source>
        <strain evidence="3 4">OMC1185</strain>
    </source>
</reference>
<organism evidence="3 4">
    <name type="scientific">Heliocybe sulcata</name>
    <dbReference type="NCBI Taxonomy" id="5364"/>
    <lineage>
        <taxon>Eukaryota</taxon>
        <taxon>Fungi</taxon>
        <taxon>Dikarya</taxon>
        <taxon>Basidiomycota</taxon>
        <taxon>Agaricomycotina</taxon>
        <taxon>Agaricomycetes</taxon>
        <taxon>Gloeophyllales</taxon>
        <taxon>Gloeophyllaceae</taxon>
        <taxon>Heliocybe</taxon>
    </lineage>
</organism>
<dbReference type="AlphaFoldDB" id="A0A5C3NE29"/>
<feature type="region of interest" description="Disordered" evidence="2">
    <location>
        <begin position="107"/>
        <end position="147"/>
    </location>
</feature>
<dbReference type="EMBL" id="ML213504">
    <property type="protein sequence ID" value="TFK55974.1"/>
    <property type="molecule type" value="Genomic_DNA"/>
</dbReference>
<dbReference type="Proteomes" id="UP000305948">
    <property type="component" value="Unassembled WGS sequence"/>
</dbReference>
<keyword evidence="4" id="KW-1185">Reference proteome</keyword>
<protein>
    <submittedName>
        <fullName evidence="3">Uncharacterized protein</fullName>
    </submittedName>
</protein>
<accession>A0A5C3NE29</accession>
<dbReference type="InterPro" id="IPR038966">
    <property type="entry name" value="TMA17"/>
</dbReference>
<gene>
    <name evidence="3" type="ORF">OE88DRAFT_1722924</name>
</gene>
<feature type="coiled-coil region" evidence="1">
    <location>
        <begin position="39"/>
        <end position="73"/>
    </location>
</feature>
<dbReference type="STRING" id="5364.A0A5C3NE29"/>
<evidence type="ECO:0000256" key="1">
    <source>
        <dbReference type="SAM" id="Coils"/>
    </source>
</evidence>
<evidence type="ECO:0000256" key="2">
    <source>
        <dbReference type="SAM" id="MobiDB-lite"/>
    </source>
</evidence>